<accession>A0A840Y6C7</accession>
<organism evidence="2 3">
    <name type="scientific">Muricoccus pecuniae</name>
    <dbReference type="NCBI Taxonomy" id="693023"/>
    <lineage>
        <taxon>Bacteria</taxon>
        <taxon>Pseudomonadati</taxon>
        <taxon>Pseudomonadota</taxon>
        <taxon>Alphaproteobacteria</taxon>
        <taxon>Acetobacterales</taxon>
        <taxon>Roseomonadaceae</taxon>
        <taxon>Muricoccus</taxon>
    </lineage>
</organism>
<dbReference type="Proteomes" id="UP000580654">
    <property type="component" value="Unassembled WGS sequence"/>
</dbReference>
<keyword evidence="3" id="KW-1185">Reference proteome</keyword>
<comment type="caution">
    <text evidence="2">The sequence shown here is derived from an EMBL/GenBank/DDBJ whole genome shotgun (WGS) entry which is preliminary data.</text>
</comment>
<gene>
    <name evidence="2" type="ORF">FHS87_004355</name>
</gene>
<dbReference type="Gene3D" id="3.40.50.1110">
    <property type="entry name" value="SGNH hydrolase"/>
    <property type="match status" value="1"/>
</dbReference>
<name>A0A840Y6C7_9PROT</name>
<dbReference type="Pfam" id="PF13472">
    <property type="entry name" value="Lipase_GDSL_2"/>
    <property type="match status" value="1"/>
</dbReference>
<evidence type="ECO:0000259" key="1">
    <source>
        <dbReference type="Pfam" id="PF13472"/>
    </source>
</evidence>
<dbReference type="InterPro" id="IPR036514">
    <property type="entry name" value="SGNH_hydro_sf"/>
</dbReference>
<dbReference type="AlphaFoldDB" id="A0A840Y6C7"/>
<sequence length="211" mass="22509">MLLGDSSLDNKAYVGSRPEVVAHLRERLPHPWRATLAAVDGAVSADVPGQLAHLPADATHLVVSVGGNDGLRREGIFGEPARSVGDGAARIAALREGFQRDYLVMLDAVLARGLPVAICTIYDPRFLETLRQTLAVAGLALFNDVILRAAFARGLPVLDLRLVCTEDADFANPIEPSDQGGGKIAAAVARVLSEHDFRHRRSEVFTGASGR</sequence>
<protein>
    <recommendedName>
        <fullName evidence="1">SGNH hydrolase-type esterase domain-containing protein</fullName>
    </recommendedName>
</protein>
<dbReference type="RefSeq" id="WP_221300258.1">
    <property type="nucleotide sequence ID" value="NZ_JACIJD010000036.1"/>
</dbReference>
<evidence type="ECO:0000313" key="2">
    <source>
        <dbReference type="EMBL" id="MBB5696285.1"/>
    </source>
</evidence>
<dbReference type="GO" id="GO:0016788">
    <property type="term" value="F:hydrolase activity, acting on ester bonds"/>
    <property type="evidence" value="ECO:0007669"/>
    <property type="project" value="UniProtKB-ARBA"/>
</dbReference>
<feature type="domain" description="SGNH hydrolase-type esterase" evidence="1">
    <location>
        <begin position="3"/>
        <end position="169"/>
    </location>
</feature>
<dbReference type="SUPFAM" id="SSF52266">
    <property type="entry name" value="SGNH hydrolase"/>
    <property type="match status" value="1"/>
</dbReference>
<dbReference type="EMBL" id="JACIJD010000036">
    <property type="protein sequence ID" value="MBB5696285.1"/>
    <property type="molecule type" value="Genomic_DNA"/>
</dbReference>
<proteinExistence type="predicted"/>
<dbReference type="InterPro" id="IPR013830">
    <property type="entry name" value="SGNH_hydro"/>
</dbReference>
<reference evidence="2 3" key="1">
    <citation type="submission" date="2020-08" db="EMBL/GenBank/DDBJ databases">
        <title>Genomic Encyclopedia of Type Strains, Phase IV (KMG-IV): sequencing the most valuable type-strain genomes for metagenomic binning, comparative biology and taxonomic classification.</title>
        <authorList>
            <person name="Goeker M."/>
        </authorList>
    </citation>
    <scope>NUCLEOTIDE SEQUENCE [LARGE SCALE GENOMIC DNA]</scope>
    <source>
        <strain evidence="2 3">DSM 25622</strain>
    </source>
</reference>
<evidence type="ECO:0000313" key="3">
    <source>
        <dbReference type="Proteomes" id="UP000580654"/>
    </source>
</evidence>